<evidence type="ECO:0000256" key="1">
    <source>
        <dbReference type="SAM" id="MobiDB-lite"/>
    </source>
</evidence>
<organism evidence="2 3">
    <name type="scientific">Bionectria ochroleuca</name>
    <name type="common">Gliocladium roseum</name>
    <dbReference type="NCBI Taxonomy" id="29856"/>
    <lineage>
        <taxon>Eukaryota</taxon>
        <taxon>Fungi</taxon>
        <taxon>Dikarya</taxon>
        <taxon>Ascomycota</taxon>
        <taxon>Pezizomycotina</taxon>
        <taxon>Sordariomycetes</taxon>
        <taxon>Hypocreomycetidae</taxon>
        <taxon>Hypocreales</taxon>
        <taxon>Bionectriaceae</taxon>
        <taxon>Clonostachys</taxon>
    </lineage>
</organism>
<dbReference type="EMBL" id="CABFNS010000770">
    <property type="protein sequence ID" value="VUC27530.1"/>
    <property type="molecule type" value="Genomic_DNA"/>
</dbReference>
<evidence type="ECO:0000313" key="2">
    <source>
        <dbReference type="EMBL" id="VUC27530.1"/>
    </source>
</evidence>
<protein>
    <submittedName>
        <fullName evidence="2">Uncharacterized protein</fullName>
    </submittedName>
</protein>
<evidence type="ECO:0000313" key="3">
    <source>
        <dbReference type="Proteomes" id="UP000766486"/>
    </source>
</evidence>
<feature type="region of interest" description="Disordered" evidence="1">
    <location>
        <begin position="1"/>
        <end position="64"/>
    </location>
</feature>
<comment type="caution">
    <text evidence="2">The sequence shown here is derived from an EMBL/GenBank/DDBJ whole genome shotgun (WGS) entry which is preliminary data.</text>
</comment>
<sequence length="64" mass="6935">MDAGTKPKVLSPIQEKKEGRHFSPHSPTLASRLGSIQLRSGPGLDRQPAPRRVEPRGPSAIPDK</sequence>
<keyword evidence="3" id="KW-1185">Reference proteome</keyword>
<name>A0ABY6U9Y0_BIOOC</name>
<reference evidence="2 3" key="1">
    <citation type="submission" date="2019-06" db="EMBL/GenBank/DDBJ databases">
        <authorList>
            <person name="Broberg M."/>
        </authorList>
    </citation>
    <scope>NUCLEOTIDE SEQUENCE [LARGE SCALE GENOMIC DNA]</scope>
</reference>
<dbReference type="Proteomes" id="UP000766486">
    <property type="component" value="Unassembled WGS sequence"/>
</dbReference>
<proteinExistence type="predicted"/>
<gene>
    <name evidence="2" type="ORF">CLO192961_LOCUS213860</name>
</gene>
<accession>A0ABY6U9Y0</accession>